<evidence type="ECO:0000259" key="6">
    <source>
        <dbReference type="PROSITE" id="PS51755"/>
    </source>
</evidence>
<sequence>MTSQPDRPAVTFGVLGAVRADDARGAVPLRGARQRAVLARLLVARGRVVPVDRLVDALWEEPPVGAVAALRTFVADLRRALEPDRPPRRPPRLLVTVPPGYALHPAPDAVDAWRFEAAVSESAELLTAGEPVAALARLDDALALWRGPAYAEYADRSWARAEIDRLDELRLLAVERRAESLLSAGRAAEAASDLRAHVADQPLREDAWRLLALALYRADRQGDALAALRRARETLVARLGVDPGPRLRQLETDILAQAPHLTAPAAPAARLTAPASHLAAPAAPGARVTARAPGGPVGAVGRHPLVGRDEELARVRQAAERVTREASPVLALVSGDAGTGKSALAEALTGELASSGWVTAWGRSPEYDGAPVAWPWRQIADQLAAATGTGAPAAEAELSEGAGSDPAVARFRLHRAAAAQLAAVVRHGPVLLVLDDLHRADEGTLDLLSALLTEPEPVAGPVLVVGTYRASEITPELTTALARFARIEPLRVYLGGLAEPATGELARAVLGRDLDGAAVRSIHRRSGGNPFFVRELARLLEAEGDAALERVPAGVRDVIRHRLSRLPAATQDVLRQAAVLGRDVDPEVLAALTDGDATLLDALDRALAAGFLTEEDGELRFTHVLVRDTLYGDLSAPRRAHWHTAAGEAIERLHPDDVVTLAHHFGRAGTRATAARAARYARAAAEQAEHRAHPHQAARLWQQAVDAHDRAGDGDVRGRLTAVMGLGRALAVTGHLDRTRRYRAEAIGTAETLDDPTLVAAVLTAFDVPAVWTRNDDEELSHRIVVAADRTLAVVGPDDPELRSRLLSTLALELRGTTGDRGRQAAVEAETIARRLRRPALLAFALNARFMQTFERTGLAPDRARLGAELADLAARHDLVTFEVLGHLVVLQASCALADLDAADTAAAAADRLAARHDLPLVGVFTGWYEALRLALLGRTAEAAVAYRRAAARTPAAGMPGMAQGLLPLALLSLRLVDSSPSAPVQVPDDGTDLGPYEPWVRALGLAGAGRRDEAVAALRALPESPYDLLREARLCLTARAALAVGDEPAMRYAYTELLPAAAELGGAGSGVLSLGPVAWHLAELATALGRDEEANAHDRTATALAARLAAAS</sequence>
<dbReference type="Gene3D" id="1.10.10.10">
    <property type="entry name" value="Winged helix-like DNA-binding domain superfamily/Winged helix DNA-binding domain"/>
    <property type="match status" value="1"/>
</dbReference>
<accession>A0A1N6Z0P3</accession>
<dbReference type="Proteomes" id="UP000186004">
    <property type="component" value="Unassembled WGS sequence"/>
</dbReference>
<dbReference type="InterPro" id="IPR016032">
    <property type="entry name" value="Sig_transdc_resp-reg_C-effctor"/>
</dbReference>
<keyword evidence="4" id="KW-0804">Transcription</keyword>
<evidence type="ECO:0000313" key="7">
    <source>
        <dbReference type="EMBL" id="SIR20396.1"/>
    </source>
</evidence>
<gene>
    <name evidence="7" type="ORF">SAMN05444858_107120</name>
</gene>
<dbReference type="InterPro" id="IPR003593">
    <property type="entry name" value="AAA+_ATPase"/>
</dbReference>
<dbReference type="PANTHER" id="PTHR35807">
    <property type="entry name" value="TRANSCRIPTIONAL REGULATOR REDD-RELATED"/>
    <property type="match status" value="1"/>
</dbReference>
<dbReference type="Gene3D" id="3.40.50.300">
    <property type="entry name" value="P-loop containing nucleotide triphosphate hydrolases"/>
    <property type="match status" value="1"/>
</dbReference>
<dbReference type="InterPro" id="IPR036388">
    <property type="entry name" value="WH-like_DNA-bd_sf"/>
</dbReference>
<feature type="DNA-binding region" description="OmpR/PhoB-type" evidence="5">
    <location>
        <begin position="2"/>
        <end position="105"/>
    </location>
</feature>
<dbReference type="InterPro" id="IPR041664">
    <property type="entry name" value="AAA_16"/>
</dbReference>
<evidence type="ECO:0000256" key="5">
    <source>
        <dbReference type="PROSITE-ProRule" id="PRU01091"/>
    </source>
</evidence>
<dbReference type="GO" id="GO:0003677">
    <property type="term" value="F:DNA binding"/>
    <property type="evidence" value="ECO:0007669"/>
    <property type="project" value="UniProtKB-UniRule"/>
</dbReference>
<comment type="similarity">
    <text evidence="1">Belongs to the AfsR/DnrI/RedD regulatory family.</text>
</comment>
<proteinExistence type="inferred from homology"/>
<dbReference type="InterPro" id="IPR005158">
    <property type="entry name" value="BTAD"/>
</dbReference>
<dbReference type="SMART" id="SM01043">
    <property type="entry name" value="BTAD"/>
    <property type="match status" value="1"/>
</dbReference>
<organism evidence="7 8">
    <name type="scientific">Micromonospora avicenniae</name>
    <dbReference type="NCBI Taxonomy" id="1198245"/>
    <lineage>
        <taxon>Bacteria</taxon>
        <taxon>Bacillati</taxon>
        <taxon>Actinomycetota</taxon>
        <taxon>Actinomycetes</taxon>
        <taxon>Micromonosporales</taxon>
        <taxon>Micromonosporaceae</taxon>
        <taxon>Micromonospora</taxon>
    </lineage>
</organism>
<dbReference type="SUPFAM" id="SSF52540">
    <property type="entry name" value="P-loop containing nucleoside triphosphate hydrolases"/>
    <property type="match status" value="1"/>
</dbReference>
<dbReference type="InterPro" id="IPR011990">
    <property type="entry name" value="TPR-like_helical_dom_sf"/>
</dbReference>
<dbReference type="EMBL" id="FTNF01000007">
    <property type="protein sequence ID" value="SIR20396.1"/>
    <property type="molecule type" value="Genomic_DNA"/>
</dbReference>
<keyword evidence="2" id="KW-0805">Transcription regulation</keyword>
<dbReference type="SMART" id="SM00382">
    <property type="entry name" value="AAA"/>
    <property type="match status" value="1"/>
</dbReference>
<dbReference type="PROSITE" id="PS51755">
    <property type="entry name" value="OMPR_PHOB"/>
    <property type="match status" value="1"/>
</dbReference>
<reference evidence="7 8" key="1">
    <citation type="submission" date="2017-01" db="EMBL/GenBank/DDBJ databases">
        <authorList>
            <person name="Mah S.A."/>
            <person name="Swanson W.J."/>
            <person name="Moy G.W."/>
            <person name="Vacquier V.D."/>
        </authorList>
    </citation>
    <scope>NUCLEOTIDE SEQUENCE [LARGE SCALE GENOMIC DNA]</scope>
    <source>
        <strain evidence="7 8">DSM 45758</strain>
    </source>
</reference>
<keyword evidence="3 5" id="KW-0238">DNA-binding</keyword>
<dbReference type="InterPro" id="IPR051677">
    <property type="entry name" value="AfsR-DnrI-RedD_regulator"/>
</dbReference>
<dbReference type="SMART" id="SM00862">
    <property type="entry name" value="Trans_reg_C"/>
    <property type="match status" value="1"/>
</dbReference>
<dbReference type="GO" id="GO:0006355">
    <property type="term" value="P:regulation of DNA-templated transcription"/>
    <property type="evidence" value="ECO:0007669"/>
    <property type="project" value="InterPro"/>
</dbReference>
<dbReference type="Pfam" id="PF13191">
    <property type="entry name" value="AAA_16"/>
    <property type="match status" value="1"/>
</dbReference>
<dbReference type="GO" id="GO:0000160">
    <property type="term" value="P:phosphorelay signal transduction system"/>
    <property type="evidence" value="ECO:0007669"/>
    <property type="project" value="InterPro"/>
</dbReference>
<keyword evidence="8" id="KW-1185">Reference proteome</keyword>
<dbReference type="InterPro" id="IPR027417">
    <property type="entry name" value="P-loop_NTPase"/>
</dbReference>
<protein>
    <submittedName>
        <fullName evidence="7">Transcriptional regulatory protein, C terminal</fullName>
    </submittedName>
</protein>
<evidence type="ECO:0000256" key="3">
    <source>
        <dbReference type="ARBA" id="ARBA00023125"/>
    </source>
</evidence>
<dbReference type="Pfam" id="PF03704">
    <property type="entry name" value="BTAD"/>
    <property type="match status" value="1"/>
</dbReference>
<evidence type="ECO:0000313" key="8">
    <source>
        <dbReference type="Proteomes" id="UP000186004"/>
    </source>
</evidence>
<dbReference type="Gene3D" id="1.25.40.10">
    <property type="entry name" value="Tetratricopeptide repeat domain"/>
    <property type="match status" value="1"/>
</dbReference>
<name>A0A1N6Z0P3_9ACTN</name>
<dbReference type="PANTHER" id="PTHR35807:SF1">
    <property type="entry name" value="TRANSCRIPTIONAL REGULATOR REDD"/>
    <property type="match status" value="1"/>
</dbReference>
<dbReference type="OrthoDB" id="134712at2"/>
<evidence type="ECO:0000256" key="1">
    <source>
        <dbReference type="ARBA" id="ARBA00005820"/>
    </source>
</evidence>
<dbReference type="SUPFAM" id="SSF46894">
    <property type="entry name" value="C-terminal effector domain of the bipartite response regulators"/>
    <property type="match status" value="1"/>
</dbReference>
<dbReference type="Pfam" id="PF00486">
    <property type="entry name" value="Trans_reg_C"/>
    <property type="match status" value="1"/>
</dbReference>
<evidence type="ECO:0000256" key="2">
    <source>
        <dbReference type="ARBA" id="ARBA00023015"/>
    </source>
</evidence>
<dbReference type="AlphaFoldDB" id="A0A1N6Z0P3"/>
<dbReference type="STRING" id="1198245.SAMN05444858_107120"/>
<dbReference type="CDD" id="cd15831">
    <property type="entry name" value="BTAD"/>
    <property type="match status" value="1"/>
</dbReference>
<evidence type="ECO:0000256" key="4">
    <source>
        <dbReference type="ARBA" id="ARBA00023163"/>
    </source>
</evidence>
<dbReference type="SUPFAM" id="SSF48452">
    <property type="entry name" value="TPR-like"/>
    <property type="match status" value="1"/>
</dbReference>
<dbReference type="InterPro" id="IPR001867">
    <property type="entry name" value="OmpR/PhoB-type_DNA-bd"/>
</dbReference>
<feature type="domain" description="OmpR/PhoB-type" evidence="6">
    <location>
        <begin position="2"/>
        <end position="105"/>
    </location>
</feature>
<dbReference type="RefSeq" id="WP_076470686.1">
    <property type="nucleotide sequence ID" value="NZ_FTNF01000007.1"/>
</dbReference>